<protein>
    <submittedName>
        <fullName evidence="1">Uncharacterized protein</fullName>
    </submittedName>
</protein>
<accession>A0A6C0LY63</accession>
<name>A0A6C0LY63_9ZZZZ</name>
<proteinExistence type="predicted"/>
<organism evidence="1">
    <name type="scientific">viral metagenome</name>
    <dbReference type="NCBI Taxonomy" id="1070528"/>
    <lineage>
        <taxon>unclassified sequences</taxon>
        <taxon>metagenomes</taxon>
        <taxon>organismal metagenomes</taxon>
    </lineage>
</organism>
<dbReference type="EMBL" id="MN740581">
    <property type="protein sequence ID" value="QHU34958.1"/>
    <property type="molecule type" value="Genomic_DNA"/>
</dbReference>
<sequence>MDILKDIEKNILNINIYDKNIYSKNKDVFNNTNMLKLDVIKKQIDDYFKYKIDENNIITQKKLKYEENYKSARELNNYNYTAYLDKKNELHNIFKETKTLDSLYEYLKYKNTDYKNIPDIYTYEYINLNERTVIPLISSNVNTNVCPPGKILNPKTKKCVKDPADKVKVDKKKVVVKDDVKEKECPEGKILNPKTNRCIKDVNYKLKPK</sequence>
<dbReference type="AlphaFoldDB" id="A0A6C0LY63"/>
<reference evidence="1" key="1">
    <citation type="journal article" date="2020" name="Nature">
        <title>Giant virus diversity and host interactions through global metagenomics.</title>
        <authorList>
            <person name="Schulz F."/>
            <person name="Roux S."/>
            <person name="Paez-Espino D."/>
            <person name="Jungbluth S."/>
            <person name="Walsh D.A."/>
            <person name="Denef V.J."/>
            <person name="McMahon K.D."/>
            <person name="Konstantinidis K.T."/>
            <person name="Eloe-Fadrosh E.A."/>
            <person name="Kyrpides N.C."/>
            <person name="Woyke T."/>
        </authorList>
    </citation>
    <scope>NUCLEOTIDE SEQUENCE</scope>
    <source>
        <strain evidence="1">GVMAG-S-1017244-22</strain>
    </source>
</reference>
<evidence type="ECO:0000313" key="1">
    <source>
        <dbReference type="EMBL" id="QHU34958.1"/>
    </source>
</evidence>